<dbReference type="EMBL" id="OBQI01000004">
    <property type="protein sequence ID" value="SOC50315.1"/>
    <property type="molecule type" value="Genomic_DNA"/>
</dbReference>
<evidence type="ECO:0000256" key="5">
    <source>
        <dbReference type="ARBA" id="ARBA00023186"/>
    </source>
</evidence>
<dbReference type="Gene3D" id="3.40.50.300">
    <property type="entry name" value="P-loop containing nucleotide triphosphate hydrolases"/>
    <property type="match status" value="1"/>
</dbReference>
<gene>
    <name evidence="7" type="ORF">SAMN05660748_3062</name>
</gene>
<dbReference type="GO" id="GO:0016151">
    <property type="term" value="F:nickel cation binding"/>
    <property type="evidence" value="ECO:0007669"/>
    <property type="project" value="InterPro"/>
</dbReference>
<keyword evidence="2" id="KW-0547">Nucleotide-binding</keyword>
<keyword evidence="5" id="KW-0143">Chaperone</keyword>
<evidence type="ECO:0000256" key="2">
    <source>
        <dbReference type="ARBA" id="ARBA00022741"/>
    </source>
</evidence>
<dbReference type="PANTHER" id="PTHR31715">
    <property type="entry name" value="UREASE ACCESSORY PROTEIN G"/>
    <property type="match status" value="1"/>
</dbReference>
<dbReference type="PANTHER" id="PTHR31715:SF0">
    <property type="entry name" value="UREASE ACCESSORY PROTEIN G"/>
    <property type="match status" value="1"/>
</dbReference>
<evidence type="ECO:0000256" key="3">
    <source>
        <dbReference type="ARBA" id="ARBA00022988"/>
    </source>
</evidence>
<feature type="domain" description="CobW/HypB/UreG nucleotide-binding" evidence="6">
    <location>
        <begin position="10"/>
        <end position="155"/>
    </location>
</feature>
<name>A0A285V864_9ACTN</name>
<dbReference type="InterPro" id="IPR004400">
    <property type="entry name" value="UreG"/>
</dbReference>
<proteinExistence type="inferred from homology"/>
<dbReference type="InterPro" id="IPR027417">
    <property type="entry name" value="P-loop_NTPase"/>
</dbReference>
<sequence length="182" mass="18733">MIELVRRLAADGIACGVVTNDVYTTVDADIVTRSGVLPTERIVGVATGGCPHAAIRDDVSVNDAAVTGLVAREPGLDVVFIESGGDNLTATFSRELVHRWICVIDVGAGDKIPSKGGPGITESDLVVVNKSDIADQVGASVAIFRRDLDAARGELPYAVTSTRDDASMASVAGLVGAWATVG</sequence>
<dbReference type="GO" id="GO:0003924">
    <property type="term" value="F:GTPase activity"/>
    <property type="evidence" value="ECO:0007669"/>
    <property type="project" value="InterPro"/>
</dbReference>
<evidence type="ECO:0000313" key="7">
    <source>
        <dbReference type="EMBL" id="SOC50315.1"/>
    </source>
</evidence>
<evidence type="ECO:0000256" key="4">
    <source>
        <dbReference type="ARBA" id="ARBA00023134"/>
    </source>
</evidence>
<protein>
    <submittedName>
        <fullName evidence="7">Urease accessory protein</fullName>
    </submittedName>
</protein>
<dbReference type="Proteomes" id="UP000219435">
    <property type="component" value="Unassembled WGS sequence"/>
</dbReference>
<dbReference type="SUPFAM" id="SSF52540">
    <property type="entry name" value="P-loop containing nucleoside triphosphate hydrolases"/>
    <property type="match status" value="1"/>
</dbReference>
<dbReference type="PIRSF" id="PIRSF005624">
    <property type="entry name" value="Ni-bind_GTPase"/>
    <property type="match status" value="1"/>
</dbReference>
<dbReference type="GO" id="GO:0005525">
    <property type="term" value="F:GTP binding"/>
    <property type="evidence" value="ECO:0007669"/>
    <property type="project" value="UniProtKB-KW"/>
</dbReference>
<evidence type="ECO:0000259" key="6">
    <source>
        <dbReference type="Pfam" id="PF02492"/>
    </source>
</evidence>
<dbReference type="GO" id="GO:0043419">
    <property type="term" value="P:urea catabolic process"/>
    <property type="evidence" value="ECO:0007669"/>
    <property type="project" value="InterPro"/>
</dbReference>
<evidence type="ECO:0000313" key="8">
    <source>
        <dbReference type="Proteomes" id="UP000219435"/>
    </source>
</evidence>
<dbReference type="Pfam" id="PF02492">
    <property type="entry name" value="cobW"/>
    <property type="match status" value="1"/>
</dbReference>
<comment type="similarity">
    <text evidence="1">Belongs to the SIMIBI class G3E GTPase family. UreG subfamily.</text>
</comment>
<keyword evidence="8" id="KW-1185">Reference proteome</keyword>
<dbReference type="AlphaFoldDB" id="A0A285V864"/>
<reference evidence="8" key="1">
    <citation type="submission" date="2017-08" db="EMBL/GenBank/DDBJ databases">
        <authorList>
            <person name="Varghese N."/>
            <person name="Submissions S."/>
        </authorList>
    </citation>
    <scope>NUCLEOTIDE SEQUENCE [LARGE SCALE GENOMIC DNA]</scope>
    <source>
        <strain evidence="8">DSM 4725</strain>
    </source>
</reference>
<dbReference type="InterPro" id="IPR003495">
    <property type="entry name" value="CobW/HypB/UreG_nucleotide-bd"/>
</dbReference>
<evidence type="ECO:0000256" key="1">
    <source>
        <dbReference type="ARBA" id="ARBA00005732"/>
    </source>
</evidence>
<accession>A0A285V864</accession>
<keyword evidence="3" id="KW-0996">Nickel insertion</keyword>
<keyword evidence="4" id="KW-0342">GTP-binding</keyword>
<organism evidence="7 8">
    <name type="scientific">Blastococcus aggregatus</name>
    <dbReference type="NCBI Taxonomy" id="38502"/>
    <lineage>
        <taxon>Bacteria</taxon>
        <taxon>Bacillati</taxon>
        <taxon>Actinomycetota</taxon>
        <taxon>Actinomycetes</taxon>
        <taxon>Geodermatophilales</taxon>
        <taxon>Geodermatophilaceae</taxon>
        <taxon>Blastococcus</taxon>
    </lineage>
</organism>